<keyword evidence="2 4" id="KW-0479">Metal-binding</keyword>
<gene>
    <name evidence="6" type="ORF">SH580_20085</name>
</gene>
<evidence type="ECO:0000313" key="7">
    <source>
        <dbReference type="Proteomes" id="UP001324993"/>
    </source>
</evidence>
<evidence type="ECO:0000259" key="5">
    <source>
        <dbReference type="PROSITE" id="PS51007"/>
    </source>
</evidence>
<organism evidence="6 7">
    <name type="scientific">Coraliomargarita algicola</name>
    <dbReference type="NCBI Taxonomy" id="3092156"/>
    <lineage>
        <taxon>Bacteria</taxon>
        <taxon>Pseudomonadati</taxon>
        <taxon>Verrucomicrobiota</taxon>
        <taxon>Opitutia</taxon>
        <taxon>Puniceicoccales</taxon>
        <taxon>Coraliomargaritaceae</taxon>
        <taxon>Coraliomargarita</taxon>
    </lineage>
</organism>
<dbReference type="Pfam" id="PF13442">
    <property type="entry name" value="Cytochrome_CBB3"/>
    <property type="match status" value="1"/>
</dbReference>
<keyword evidence="1 4" id="KW-0349">Heme</keyword>
<dbReference type="EMBL" id="CP138858">
    <property type="protein sequence ID" value="WPJ95722.1"/>
    <property type="molecule type" value="Genomic_DNA"/>
</dbReference>
<evidence type="ECO:0000256" key="3">
    <source>
        <dbReference type="ARBA" id="ARBA00023004"/>
    </source>
</evidence>
<dbReference type="InterPro" id="IPR036909">
    <property type="entry name" value="Cyt_c-like_dom_sf"/>
</dbReference>
<sequence>MRIFLTIYVFAIIAAVSILGFRGSISTKPPLEVFPDMDRQARYKPQAENEFFADGRNDRSVPAGTVARGNYFNQVEVFSEDFEDTRLGDTAFNQGKNADGSLVKKIPVEVSYELIQQGKEKYDIFCSACHGAAGDGNGVTKPYGVLAASYHDARLRSVEDGHIFDVITNGKGLMLPFNDRISPEERWAIVLYVRALQLSQNANVEELTSVQRTELGF</sequence>
<evidence type="ECO:0000256" key="1">
    <source>
        <dbReference type="ARBA" id="ARBA00022617"/>
    </source>
</evidence>
<dbReference type="PANTHER" id="PTHR40394">
    <property type="entry name" value="LIPOPROTEIN-RELATED"/>
    <property type="match status" value="1"/>
</dbReference>
<keyword evidence="7" id="KW-1185">Reference proteome</keyword>
<dbReference type="PROSITE" id="PS51007">
    <property type="entry name" value="CYTC"/>
    <property type="match status" value="1"/>
</dbReference>
<dbReference type="Proteomes" id="UP001324993">
    <property type="component" value="Chromosome"/>
</dbReference>
<feature type="domain" description="Cytochrome c" evidence="5">
    <location>
        <begin position="113"/>
        <end position="197"/>
    </location>
</feature>
<dbReference type="SUPFAM" id="SSF46626">
    <property type="entry name" value="Cytochrome c"/>
    <property type="match status" value="1"/>
</dbReference>
<dbReference type="PANTHER" id="PTHR40394:SF2">
    <property type="entry name" value="QUINOL:CYTOCHROME C OXIDOREDUCTASE MEMBRANE PROTEIN"/>
    <property type="match status" value="1"/>
</dbReference>
<dbReference type="InterPro" id="IPR009056">
    <property type="entry name" value="Cyt_c-like_dom"/>
</dbReference>
<protein>
    <submittedName>
        <fullName evidence="6">Cytochrome c</fullName>
    </submittedName>
</protein>
<name>A0ABZ0RLC5_9BACT</name>
<reference evidence="6 7" key="1">
    <citation type="submission" date="2023-11" db="EMBL/GenBank/DDBJ databases">
        <title>Coraliomargarita sp. nov., isolated from marine algae.</title>
        <authorList>
            <person name="Lee J.K."/>
            <person name="Baek J.H."/>
            <person name="Kim J.M."/>
            <person name="Choi D.G."/>
            <person name="Jeon C.O."/>
        </authorList>
    </citation>
    <scope>NUCLEOTIDE SEQUENCE [LARGE SCALE GENOMIC DNA]</scope>
    <source>
        <strain evidence="6 7">J2-16</strain>
    </source>
</reference>
<proteinExistence type="predicted"/>
<evidence type="ECO:0000313" key="6">
    <source>
        <dbReference type="EMBL" id="WPJ95722.1"/>
    </source>
</evidence>
<dbReference type="RefSeq" id="WP_319832600.1">
    <property type="nucleotide sequence ID" value="NZ_CP138858.1"/>
</dbReference>
<dbReference type="Gene3D" id="1.10.760.10">
    <property type="entry name" value="Cytochrome c-like domain"/>
    <property type="match status" value="1"/>
</dbReference>
<accession>A0ABZ0RLC5</accession>
<evidence type="ECO:0000256" key="2">
    <source>
        <dbReference type="ARBA" id="ARBA00022723"/>
    </source>
</evidence>
<evidence type="ECO:0000256" key="4">
    <source>
        <dbReference type="PROSITE-ProRule" id="PRU00433"/>
    </source>
</evidence>
<keyword evidence="3 4" id="KW-0408">Iron</keyword>